<evidence type="ECO:0000313" key="1">
    <source>
        <dbReference type="EMBL" id="CAK0795246.1"/>
    </source>
</evidence>
<accession>A0ABN9PU99</accession>
<evidence type="ECO:0000313" key="2">
    <source>
        <dbReference type="Proteomes" id="UP001189429"/>
    </source>
</evidence>
<gene>
    <name evidence="1" type="ORF">PCOR1329_LOCUS4965</name>
</gene>
<proteinExistence type="predicted"/>
<protein>
    <recommendedName>
        <fullName evidence="3">Subtilisin</fullName>
    </recommendedName>
</protein>
<feature type="non-terminal residue" evidence="1">
    <location>
        <position position="1"/>
    </location>
</feature>
<dbReference type="Proteomes" id="UP001189429">
    <property type="component" value="Unassembled WGS sequence"/>
</dbReference>
<comment type="caution">
    <text evidence="1">The sequence shown here is derived from an EMBL/GenBank/DDBJ whole genome shotgun (WGS) entry which is preliminary data.</text>
</comment>
<keyword evidence="2" id="KW-1185">Reference proteome</keyword>
<organism evidence="1 2">
    <name type="scientific">Prorocentrum cordatum</name>
    <dbReference type="NCBI Taxonomy" id="2364126"/>
    <lineage>
        <taxon>Eukaryota</taxon>
        <taxon>Sar</taxon>
        <taxon>Alveolata</taxon>
        <taxon>Dinophyceae</taxon>
        <taxon>Prorocentrales</taxon>
        <taxon>Prorocentraceae</taxon>
        <taxon>Prorocentrum</taxon>
    </lineage>
</organism>
<sequence>EYYNLDLYIKMSCHKLAGHSQCLSSEFCSVSGACESCDMCECLGGFDGTCGNCAPAPFRETCDPVAYQSDHMGPLTPWLSGFNFFGTEEDYTRVICSGPVGSWDAGFGGCSTYDPNVSCELEWDTIGPPPMGPCSENHAACFLHVAANGLSAAQVCPQCGLCELPVCLGFGRAWDAGHGGCETYSATDRTA</sequence>
<dbReference type="EMBL" id="CAUYUJ010001296">
    <property type="protein sequence ID" value="CAK0795246.1"/>
    <property type="molecule type" value="Genomic_DNA"/>
</dbReference>
<reference evidence="1" key="1">
    <citation type="submission" date="2023-10" db="EMBL/GenBank/DDBJ databases">
        <authorList>
            <person name="Chen Y."/>
            <person name="Shah S."/>
            <person name="Dougan E. K."/>
            <person name="Thang M."/>
            <person name="Chan C."/>
        </authorList>
    </citation>
    <scope>NUCLEOTIDE SEQUENCE [LARGE SCALE GENOMIC DNA]</scope>
</reference>
<name>A0ABN9PU99_9DINO</name>
<evidence type="ECO:0008006" key="3">
    <source>
        <dbReference type="Google" id="ProtNLM"/>
    </source>
</evidence>